<dbReference type="AlphaFoldDB" id="A0A0R3Q047"/>
<sequence>MPASTVRHLESSKTYRYVTEKPRIDMIDLANHYNAVNNNPLWATGFQNFPANDAFFNRPIGAALGNIRLPNNGQQDNGILQNPAILPNLSDNRDSHPFLERHSEEFHLTNPVFQTLLGTSLVHPADGGNNSGIPIPKTSGDFPAESSIGQNNNDVGQNQSGDFAQSTTSTQTESFDHFNPLPPVVPTSGNSHDRGRVCVNYPFALSTTSTQTESFDHIPLSHVVSSSGISHDCAKVYVNHPGDGRGTTFVDEESLPEESRTLSQYEGSRTASVEPFDNTANRAQFTKELPLSNKEGSGGFGGKQLNSLIVCLLFE</sequence>
<keyword evidence="3" id="KW-1185">Reference proteome</keyword>
<feature type="region of interest" description="Disordered" evidence="1">
    <location>
        <begin position="243"/>
        <end position="271"/>
    </location>
</feature>
<feature type="compositionally biased region" description="Polar residues" evidence="1">
    <location>
        <begin position="147"/>
        <end position="173"/>
    </location>
</feature>
<reference evidence="4" key="1">
    <citation type="submission" date="2017-02" db="UniProtKB">
        <authorList>
            <consortium name="WormBaseParasite"/>
        </authorList>
    </citation>
    <scope>IDENTIFICATION</scope>
</reference>
<name>A0A0R3Q047_ANGCS</name>
<feature type="region of interest" description="Disordered" evidence="1">
    <location>
        <begin position="124"/>
        <end position="193"/>
    </location>
</feature>
<dbReference type="EMBL" id="UYYA01004957">
    <property type="protein sequence ID" value="VDM63845.1"/>
    <property type="molecule type" value="Genomic_DNA"/>
</dbReference>
<organism evidence="4">
    <name type="scientific">Angiostrongylus costaricensis</name>
    <name type="common">Nematode worm</name>
    <dbReference type="NCBI Taxonomy" id="334426"/>
    <lineage>
        <taxon>Eukaryota</taxon>
        <taxon>Metazoa</taxon>
        <taxon>Ecdysozoa</taxon>
        <taxon>Nematoda</taxon>
        <taxon>Chromadorea</taxon>
        <taxon>Rhabditida</taxon>
        <taxon>Rhabditina</taxon>
        <taxon>Rhabditomorpha</taxon>
        <taxon>Strongyloidea</taxon>
        <taxon>Metastrongylidae</taxon>
        <taxon>Angiostrongylus</taxon>
    </lineage>
</organism>
<accession>A0A0R3Q047</accession>
<gene>
    <name evidence="2" type="ORF">ACOC_LOCUS12260</name>
</gene>
<feature type="compositionally biased region" description="Polar residues" evidence="1">
    <location>
        <begin position="261"/>
        <end position="271"/>
    </location>
</feature>
<proteinExistence type="predicted"/>
<dbReference type="Proteomes" id="UP000267027">
    <property type="component" value="Unassembled WGS sequence"/>
</dbReference>
<dbReference type="WBParaSite" id="ACOC_0001225901-mRNA-1">
    <property type="protein sequence ID" value="ACOC_0001225901-mRNA-1"/>
    <property type="gene ID" value="ACOC_0001225901"/>
</dbReference>
<protein>
    <submittedName>
        <fullName evidence="4">Ski_Sno domain-containing protein</fullName>
    </submittedName>
</protein>
<evidence type="ECO:0000256" key="1">
    <source>
        <dbReference type="SAM" id="MobiDB-lite"/>
    </source>
</evidence>
<evidence type="ECO:0000313" key="4">
    <source>
        <dbReference type="WBParaSite" id="ACOC_0001225901-mRNA-1"/>
    </source>
</evidence>
<reference evidence="2 3" key="2">
    <citation type="submission" date="2018-11" db="EMBL/GenBank/DDBJ databases">
        <authorList>
            <consortium name="Pathogen Informatics"/>
        </authorList>
    </citation>
    <scope>NUCLEOTIDE SEQUENCE [LARGE SCALE GENOMIC DNA]</scope>
    <source>
        <strain evidence="2 3">Costa Rica</strain>
    </source>
</reference>
<evidence type="ECO:0000313" key="2">
    <source>
        <dbReference type="EMBL" id="VDM63845.1"/>
    </source>
</evidence>
<evidence type="ECO:0000313" key="3">
    <source>
        <dbReference type="Proteomes" id="UP000267027"/>
    </source>
</evidence>